<dbReference type="EMBL" id="CP017603">
    <property type="protein sequence ID" value="AOY77718.1"/>
    <property type="molecule type" value="Genomic_DNA"/>
</dbReference>
<dbReference type="KEGG" id="cfm:BJL90_18765"/>
<dbReference type="GO" id="GO:0003964">
    <property type="term" value="F:RNA-directed DNA polymerase activity"/>
    <property type="evidence" value="ECO:0007669"/>
    <property type="project" value="UniProtKB-KW"/>
</dbReference>
<dbReference type="CDD" id="cd01651">
    <property type="entry name" value="RT_G2_intron"/>
    <property type="match status" value="1"/>
</dbReference>
<evidence type="ECO:0000259" key="1">
    <source>
        <dbReference type="PROSITE" id="PS50878"/>
    </source>
</evidence>
<dbReference type="InterPro" id="IPR051083">
    <property type="entry name" value="GrpII_Intron_Splice-Mob/Def"/>
</dbReference>
<dbReference type="PANTHER" id="PTHR34047:SF8">
    <property type="entry name" value="PROTEIN YKFC"/>
    <property type="match status" value="1"/>
</dbReference>
<dbReference type="PROSITE" id="PS50878">
    <property type="entry name" value="RT_POL"/>
    <property type="match status" value="1"/>
</dbReference>
<dbReference type="Proteomes" id="UP000177894">
    <property type="component" value="Chromosome"/>
</dbReference>
<dbReference type="PANTHER" id="PTHR34047">
    <property type="entry name" value="NUCLEAR INTRON MATURASE 1, MITOCHONDRIAL-RELATED"/>
    <property type="match status" value="1"/>
</dbReference>
<dbReference type="Pfam" id="PF00078">
    <property type="entry name" value="RVT_1"/>
    <property type="match status" value="1"/>
</dbReference>
<dbReference type="AlphaFoldDB" id="A0AAC9RJL6"/>
<evidence type="ECO:0000313" key="5">
    <source>
        <dbReference type="Proteomes" id="UP000192478"/>
    </source>
</evidence>
<dbReference type="RefSeq" id="WP_070971724.1">
    <property type="nucleotide sequence ID" value="NZ_CP017603.1"/>
</dbReference>
<proteinExistence type="predicted"/>
<reference evidence="2 4" key="1">
    <citation type="submission" date="2016-10" db="EMBL/GenBank/DDBJ databases">
        <title>Complete Genome Sequence of Acetogen Clostridium formicoaceticum ATCC 27076.</title>
        <authorList>
            <person name="Bao T."/>
            <person name="Cheng C."/>
            <person name="Zhao J."/>
            <person name="Yang S.-T."/>
            <person name="Wang J."/>
            <person name="Wang M."/>
        </authorList>
    </citation>
    <scope>NUCLEOTIDE SEQUENCE [LARGE SCALE GENOMIC DNA]</scope>
    <source>
        <strain evidence="2 4">ATCC 27076</strain>
    </source>
</reference>
<keyword evidence="2" id="KW-0808">Transferase</keyword>
<accession>A0AAC9RJL6</accession>
<sequence length="442" mass="52403">MYFAKETLAGHVGLDKLMQTSLRGIRQKAKQNKNHRFQNLYRLLNEETLIEAWRKINKNASAGIDKITAKEFKLNLRENIQEITSSLKDKRYRAKLVRRVNIPKGNDKTRPLGIPTISDKLVQRAVAQILEAIYEEDFLNCRYGYRPNIGAQQAIKDLTKELQFNKYSYIVEADIKGFFDNINHEWLIKMIEERVHDSALIRLITKWLKAGVIDGSHLVIHPAIGTPQGGIISPILANIYLHFALDLWFEKIVKPRCKGEAYLCRYADDFVCAFRYKKDAEKFYETLGYRLGKFGLELSKEKTNIIRFSRFRKEENTHFDFLGFEFRWGVSRKGKDIIKRSTSKKKLRSSLLNFKVWCKENRDNRMRKITDMLNQKFRGYYNYYGLIGNYKSLWKFYTIAMEILYKWLNRRSQRKSFNWSEFTRLMKWYGILKPKILESPNN</sequence>
<keyword evidence="4" id="KW-1185">Reference proteome</keyword>
<evidence type="ECO:0000313" key="3">
    <source>
        <dbReference type="EMBL" id="ARE88311.1"/>
    </source>
</evidence>
<dbReference type="EMBL" id="CP020559">
    <property type="protein sequence ID" value="ARE88311.1"/>
    <property type="molecule type" value="Genomic_DNA"/>
</dbReference>
<feature type="domain" description="Reverse transcriptase" evidence="1">
    <location>
        <begin position="83"/>
        <end position="326"/>
    </location>
</feature>
<evidence type="ECO:0000313" key="4">
    <source>
        <dbReference type="Proteomes" id="UP000177894"/>
    </source>
</evidence>
<evidence type="ECO:0000313" key="2">
    <source>
        <dbReference type="EMBL" id="AOY77718.1"/>
    </source>
</evidence>
<gene>
    <name evidence="3" type="primary">ltrA_8</name>
    <name evidence="2" type="ORF">BJL90_18765</name>
    <name evidence="3" type="ORF">CLFO_27120</name>
</gene>
<keyword evidence="2" id="KW-0548">Nucleotidyltransferase</keyword>
<dbReference type="SUPFAM" id="SSF56672">
    <property type="entry name" value="DNA/RNA polymerases"/>
    <property type="match status" value="1"/>
</dbReference>
<dbReference type="InterPro" id="IPR030931">
    <property type="entry name" value="Group_II_RT_mat"/>
</dbReference>
<dbReference type="InterPro" id="IPR000477">
    <property type="entry name" value="RT_dom"/>
</dbReference>
<dbReference type="NCBIfam" id="TIGR04416">
    <property type="entry name" value="group_II_RT_mat"/>
    <property type="match status" value="1"/>
</dbReference>
<organism evidence="3 5">
    <name type="scientific">Clostridium formicaceticum</name>
    <dbReference type="NCBI Taxonomy" id="1497"/>
    <lineage>
        <taxon>Bacteria</taxon>
        <taxon>Bacillati</taxon>
        <taxon>Bacillota</taxon>
        <taxon>Clostridia</taxon>
        <taxon>Eubacteriales</taxon>
        <taxon>Clostridiaceae</taxon>
        <taxon>Clostridium</taxon>
    </lineage>
</organism>
<keyword evidence="2" id="KW-0695">RNA-directed DNA polymerase</keyword>
<dbReference type="InterPro" id="IPR043502">
    <property type="entry name" value="DNA/RNA_pol_sf"/>
</dbReference>
<dbReference type="Proteomes" id="UP000192478">
    <property type="component" value="Chromosome"/>
</dbReference>
<reference evidence="3 5" key="2">
    <citation type="submission" date="2017-03" db="EMBL/GenBank/DDBJ databases">
        <title>Complete sequence of Clostridium formicaceticum DSM 92.</title>
        <authorList>
            <person name="Poehlein A."/>
            <person name="Karl M."/>
            <person name="Bengelsdorf F.R."/>
            <person name="Duerre P."/>
            <person name="Daniel R."/>
        </authorList>
    </citation>
    <scope>NUCLEOTIDE SEQUENCE [LARGE SCALE GENOMIC DNA]</scope>
    <source>
        <strain evidence="3 5">DSM 92</strain>
    </source>
</reference>
<protein>
    <submittedName>
        <fullName evidence="2">Group II intron reverse transcriptase/maturase</fullName>
    </submittedName>
    <submittedName>
        <fullName evidence="3">Group II intron-encoded protein LtrA</fullName>
    </submittedName>
</protein>
<name>A0AAC9RJL6_9CLOT</name>